<gene>
    <name evidence="1" type="ORF">CMUS01_16765</name>
</gene>
<dbReference type="Proteomes" id="UP000639643">
    <property type="component" value="Unassembled WGS sequence"/>
</dbReference>
<keyword evidence="2" id="KW-1185">Reference proteome</keyword>
<evidence type="ECO:0000313" key="2">
    <source>
        <dbReference type="Proteomes" id="UP000639643"/>
    </source>
</evidence>
<comment type="caution">
    <text evidence="1">The sequence shown here is derived from an EMBL/GenBank/DDBJ whole genome shotgun (WGS) entry which is preliminary data.</text>
</comment>
<proteinExistence type="predicted"/>
<protein>
    <submittedName>
        <fullName evidence="1">Uncharacterized protein</fullName>
    </submittedName>
</protein>
<dbReference type="EMBL" id="WIGM01002318">
    <property type="protein sequence ID" value="KAF6781609.1"/>
    <property type="molecule type" value="Genomic_DNA"/>
</dbReference>
<sequence length="196" mass="22217">MELRQVLDGFPRLEALRYSWSDQWPSQFRNTYPCLASELLGCLQPFKAQLKSLAVDFGSWMWRRSYENKPSSLWIAYLSCFESLTHLGIEAHLFWPVRRNRYTLYYRLDPNKVGSLVSILPKGLESIDLGRLGGNSMPLLAKTIKKRCPGLRLVTCNYVSSGIDGEPTEEEAKEILAEQGIELSVLSRCGFSSASS</sequence>
<organism evidence="1 2">
    <name type="scientific">Colletotrichum musicola</name>
    <dbReference type="NCBI Taxonomy" id="2175873"/>
    <lineage>
        <taxon>Eukaryota</taxon>
        <taxon>Fungi</taxon>
        <taxon>Dikarya</taxon>
        <taxon>Ascomycota</taxon>
        <taxon>Pezizomycotina</taxon>
        <taxon>Sordariomycetes</taxon>
        <taxon>Hypocreomycetidae</taxon>
        <taxon>Glomerellales</taxon>
        <taxon>Glomerellaceae</taxon>
        <taxon>Colletotrichum</taxon>
        <taxon>Colletotrichum orchidearum species complex</taxon>
    </lineage>
</organism>
<accession>A0A8H6MI53</accession>
<evidence type="ECO:0000313" key="1">
    <source>
        <dbReference type="EMBL" id="KAF6781609.1"/>
    </source>
</evidence>
<reference evidence="1" key="1">
    <citation type="journal article" date="2020" name="Phytopathology">
        <title>Genome Sequence Resources of Colletotrichum truncatum, C. plurivorum, C. musicola, and C. sojae: Four Species Pathogenic to Soybean (Glycine max).</title>
        <authorList>
            <person name="Rogerio F."/>
            <person name="Boufleur T.R."/>
            <person name="Ciampi-Guillardi M."/>
            <person name="Sukno S.A."/>
            <person name="Thon M.R."/>
            <person name="Massola Junior N.S."/>
            <person name="Baroncelli R."/>
        </authorList>
    </citation>
    <scope>NUCLEOTIDE SEQUENCE</scope>
    <source>
        <strain evidence="1">LFN0074</strain>
    </source>
</reference>
<name>A0A8H6MI53_9PEZI</name>
<dbReference type="AlphaFoldDB" id="A0A8H6MI53"/>